<reference evidence="2 3" key="1">
    <citation type="submission" date="2014-04" db="EMBL/GenBank/DDBJ databases">
        <authorList>
            <consortium name="DOE Joint Genome Institute"/>
            <person name="Kuo A."/>
            <person name="Zuccaro A."/>
            <person name="Kohler A."/>
            <person name="Nagy L.G."/>
            <person name="Floudas D."/>
            <person name="Copeland A."/>
            <person name="Barry K.W."/>
            <person name="Cichocki N."/>
            <person name="Veneault-Fourrey C."/>
            <person name="LaButti K."/>
            <person name="Lindquist E.A."/>
            <person name="Lipzen A."/>
            <person name="Lundell T."/>
            <person name="Morin E."/>
            <person name="Murat C."/>
            <person name="Sun H."/>
            <person name="Tunlid A."/>
            <person name="Henrissat B."/>
            <person name="Grigoriev I.V."/>
            <person name="Hibbett D.S."/>
            <person name="Martin F."/>
            <person name="Nordberg H.P."/>
            <person name="Cantor M.N."/>
            <person name="Hua S.X."/>
        </authorList>
    </citation>
    <scope>NUCLEOTIDE SEQUENCE [LARGE SCALE GENOMIC DNA]</scope>
    <source>
        <strain evidence="2 3">MAFF 305830</strain>
    </source>
</reference>
<reference evidence="3" key="2">
    <citation type="submission" date="2015-01" db="EMBL/GenBank/DDBJ databases">
        <title>Evolutionary Origins and Diversification of the Mycorrhizal Mutualists.</title>
        <authorList>
            <consortium name="DOE Joint Genome Institute"/>
            <consortium name="Mycorrhizal Genomics Consortium"/>
            <person name="Kohler A."/>
            <person name="Kuo A."/>
            <person name="Nagy L.G."/>
            <person name="Floudas D."/>
            <person name="Copeland A."/>
            <person name="Barry K.W."/>
            <person name="Cichocki N."/>
            <person name="Veneault-Fourrey C."/>
            <person name="LaButti K."/>
            <person name="Lindquist E.A."/>
            <person name="Lipzen A."/>
            <person name="Lundell T."/>
            <person name="Morin E."/>
            <person name="Murat C."/>
            <person name="Riley R."/>
            <person name="Ohm R."/>
            <person name="Sun H."/>
            <person name="Tunlid A."/>
            <person name="Henrissat B."/>
            <person name="Grigoriev I.V."/>
            <person name="Hibbett D.S."/>
            <person name="Martin F."/>
        </authorList>
    </citation>
    <scope>NUCLEOTIDE SEQUENCE [LARGE SCALE GENOMIC DNA]</scope>
    <source>
        <strain evidence="3">MAFF 305830</strain>
    </source>
</reference>
<dbReference type="Pfam" id="PF20255">
    <property type="entry name" value="DUF6606"/>
    <property type="match status" value="1"/>
</dbReference>
<keyword evidence="3" id="KW-1185">Reference proteome</keyword>
<sequence>DVLPVFIEAQNAAIIFRRINSDVFTFEAFEVSLPSEIIVQTLGKVSMHFPSNPRLPFPKDTLIFSTLAKVLAHLSTSIMKEAMPVSNKGGETHHEVRNTASPMFITEALAGIIRATPPKDDVVVNTTYVTKRLDDHVLWQSALKPWRRSSMWLVIRVALQTTLGQWQVVEPHGYKTFQAFLMASILSEAASRDPELFTCDLLVSMNKRLVNRLRKLG</sequence>
<organism evidence="2 3">
    <name type="scientific">Serendipita vermifera MAFF 305830</name>
    <dbReference type="NCBI Taxonomy" id="933852"/>
    <lineage>
        <taxon>Eukaryota</taxon>
        <taxon>Fungi</taxon>
        <taxon>Dikarya</taxon>
        <taxon>Basidiomycota</taxon>
        <taxon>Agaricomycotina</taxon>
        <taxon>Agaricomycetes</taxon>
        <taxon>Sebacinales</taxon>
        <taxon>Serendipitaceae</taxon>
        <taxon>Serendipita</taxon>
    </lineage>
</organism>
<gene>
    <name evidence="2" type="ORF">M408DRAFT_39080</name>
</gene>
<dbReference type="EMBL" id="KN824311">
    <property type="protein sequence ID" value="KIM25737.1"/>
    <property type="molecule type" value="Genomic_DNA"/>
</dbReference>
<dbReference type="HOGENOM" id="CLU_070843_0_0_1"/>
<dbReference type="InterPro" id="IPR046541">
    <property type="entry name" value="DUF6606"/>
</dbReference>
<proteinExistence type="predicted"/>
<feature type="domain" description="DUF6606" evidence="1">
    <location>
        <begin position="1"/>
        <end position="186"/>
    </location>
</feature>
<name>A0A0C2X943_SERVB</name>
<dbReference type="AlphaFoldDB" id="A0A0C2X943"/>
<dbReference type="OrthoDB" id="3182339at2759"/>
<evidence type="ECO:0000313" key="3">
    <source>
        <dbReference type="Proteomes" id="UP000054097"/>
    </source>
</evidence>
<dbReference type="Proteomes" id="UP000054097">
    <property type="component" value="Unassembled WGS sequence"/>
</dbReference>
<evidence type="ECO:0000313" key="2">
    <source>
        <dbReference type="EMBL" id="KIM25737.1"/>
    </source>
</evidence>
<dbReference type="STRING" id="933852.A0A0C2X943"/>
<evidence type="ECO:0000259" key="1">
    <source>
        <dbReference type="Pfam" id="PF20255"/>
    </source>
</evidence>
<feature type="non-terminal residue" evidence="2">
    <location>
        <position position="1"/>
    </location>
</feature>
<feature type="non-terminal residue" evidence="2">
    <location>
        <position position="217"/>
    </location>
</feature>
<protein>
    <recommendedName>
        <fullName evidence="1">DUF6606 domain-containing protein</fullName>
    </recommendedName>
</protein>
<accession>A0A0C2X943</accession>